<name>A0AAV3PNP1_LITER</name>
<comment type="caution">
    <text evidence="1">The sequence shown here is derived from an EMBL/GenBank/DDBJ whole genome shotgun (WGS) entry which is preliminary data.</text>
</comment>
<dbReference type="EMBL" id="BAABME010002160">
    <property type="protein sequence ID" value="GAA0153340.1"/>
    <property type="molecule type" value="Genomic_DNA"/>
</dbReference>
<accession>A0AAV3PNP1</accession>
<evidence type="ECO:0000313" key="2">
    <source>
        <dbReference type="Proteomes" id="UP001454036"/>
    </source>
</evidence>
<evidence type="ECO:0000313" key="1">
    <source>
        <dbReference type="EMBL" id="GAA0153340.1"/>
    </source>
</evidence>
<proteinExistence type="predicted"/>
<protein>
    <submittedName>
        <fullName evidence="1">Uncharacterized protein</fullName>
    </submittedName>
</protein>
<keyword evidence="2" id="KW-1185">Reference proteome</keyword>
<dbReference type="AlphaFoldDB" id="A0AAV3PNP1"/>
<reference evidence="1 2" key="1">
    <citation type="submission" date="2024-01" db="EMBL/GenBank/DDBJ databases">
        <title>The complete chloroplast genome sequence of Lithospermum erythrorhizon: insights into the phylogenetic relationship among Boraginaceae species and the maternal lineages of purple gromwells.</title>
        <authorList>
            <person name="Okada T."/>
            <person name="Watanabe K."/>
        </authorList>
    </citation>
    <scope>NUCLEOTIDE SEQUENCE [LARGE SCALE GENOMIC DNA]</scope>
</reference>
<gene>
    <name evidence="1" type="ORF">LIER_11602</name>
</gene>
<dbReference type="Proteomes" id="UP001454036">
    <property type="component" value="Unassembled WGS sequence"/>
</dbReference>
<organism evidence="1 2">
    <name type="scientific">Lithospermum erythrorhizon</name>
    <name type="common">Purple gromwell</name>
    <name type="synonym">Lithospermum officinale var. erythrorhizon</name>
    <dbReference type="NCBI Taxonomy" id="34254"/>
    <lineage>
        <taxon>Eukaryota</taxon>
        <taxon>Viridiplantae</taxon>
        <taxon>Streptophyta</taxon>
        <taxon>Embryophyta</taxon>
        <taxon>Tracheophyta</taxon>
        <taxon>Spermatophyta</taxon>
        <taxon>Magnoliopsida</taxon>
        <taxon>eudicotyledons</taxon>
        <taxon>Gunneridae</taxon>
        <taxon>Pentapetalae</taxon>
        <taxon>asterids</taxon>
        <taxon>lamiids</taxon>
        <taxon>Boraginales</taxon>
        <taxon>Boraginaceae</taxon>
        <taxon>Boraginoideae</taxon>
        <taxon>Lithospermeae</taxon>
        <taxon>Lithospermum</taxon>
    </lineage>
</organism>
<sequence length="93" mass="10123">MSSQLKLFRYVLRPVFDPGLDLSFDLGFGCIPGPVVMVSPPCSPEYTVAAIMTSPSTSPEYITTSMDVFPTTPAHRAPWISLCRFLPAKTVAV</sequence>